<dbReference type="EMBL" id="ABCK01000012">
    <property type="protein sequence ID" value="EDM27065.1"/>
    <property type="molecule type" value="Genomic_DNA"/>
</dbReference>
<evidence type="ECO:0008006" key="5">
    <source>
        <dbReference type="Google" id="ProtNLM"/>
    </source>
</evidence>
<dbReference type="PANTHER" id="PTHR33295:SF7">
    <property type="entry name" value="ATPASE"/>
    <property type="match status" value="1"/>
</dbReference>
<proteinExistence type="predicted"/>
<sequence>MKRNAEIYLKNWLYKSHRKPLVLRGARQVGKTWSVRHLAKSENMKLIELNFEKDLIIKEIFTSNNPHEYISLLEMHLSCTINIENSLLFLDEVQAFPQILAKLRWFYEEMPELALIATGSLLDFTLEDHTFSMPVGRISYYYLEPFSFNEFLSVTGNEILRDFLDTINLTQISQGEAIKPLIHKKLLSLFKIYTIVGGMPEALSTWIDTHSFTEISIIQQDLLATYRDDFSKYSARSQKETLDIVMRSLPRMIGHKIKYSNISKEIRGDVIKRALNLLCTAKICHKIHTTSADGLPLDASSNPNKFKMIFLDSGLVSAALGLQLNLEMQKTNIELSNKGAIAEQVVGQLLRTTEPYYIEPSLHYWAREKKGSEAEVDYLVQSGSTLLPIEVKAGSTGSMKSLHLLMAQKGLKIAVRLNSDLPSLVDVNFKINPNDRAEYSLLSLPIYMTEQVKRLTG</sequence>
<evidence type="ECO:0000259" key="2">
    <source>
        <dbReference type="Pfam" id="PF13635"/>
    </source>
</evidence>
<gene>
    <name evidence="3" type="ORF">LNTAR_07469</name>
</gene>
<organism evidence="3 4">
    <name type="scientific">Lentisphaera araneosa HTCC2155</name>
    <dbReference type="NCBI Taxonomy" id="313628"/>
    <lineage>
        <taxon>Bacteria</taxon>
        <taxon>Pseudomonadati</taxon>
        <taxon>Lentisphaerota</taxon>
        <taxon>Lentisphaeria</taxon>
        <taxon>Lentisphaerales</taxon>
        <taxon>Lentisphaeraceae</taxon>
        <taxon>Lentisphaera</taxon>
    </lineage>
</organism>
<dbReference type="Gene3D" id="3.40.50.300">
    <property type="entry name" value="P-loop containing nucleotide triphosphate hydrolases"/>
    <property type="match status" value="1"/>
</dbReference>
<reference evidence="3 4" key="1">
    <citation type="journal article" date="2010" name="J. Bacteriol.">
        <title>Genome sequence of Lentisphaera araneosa HTCC2155T, the type species of the order Lentisphaerales in the phylum Lentisphaerae.</title>
        <authorList>
            <person name="Thrash J.C."/>
            <person name="Cho J.C."/>
            <person name="Vergin K.L."/>
            <person name="Morris R.M."/>
            <person name="Giovannoni S.J."/>
        </authorList>
    </citation>
    <scope>NUCLEOTIDE SEQUENCE [LARGE SCALE GENOMIC DNA]</scope>
    <source>
        <strain evidence="3 4">HTCC2155</strain>
    </source>
</reference>
<dbReference type="Proteomes" id="UP000004947">
    <property type="component" value="Unassembled WGS sequence"/>
</dbReference>
<dbReference type="InterPro" id="IPR025420">
    <property type="entry name" value="DUF4143"/>
</dbReference>
<dbReference type="SUPFAM" id="SSF52540">
    <property type="entry name" value="P-loop containing nucleoside triphosphate hydrolases"/>
    <property type="match status" value="1"/>
</dbReference>
<comment type="caution">
    <text evidence="3">The sequence shown here is derived from an EMBL/GenBank/DDBJ whole genome shotgun (WGS) entry which is preliminary data.</text>
</comment>
<dbReference type="Pfam" id="PF13173">
    <property type="entry name" value="AAA_14"/>
    <property type="match status" value="1"/>
</dbReference>
<evidence type="ECO:0000313" key="3">
    <source>
        <dbReference type="EMBL" id="EDM27065.1"/>
    </source>
</evidence>
<dbReference type="PANTHER" id="PTHR33295">
    <property type="entry name" value="ATPASE"/>
    <property type="match status" value="1"/>
</dbReference>
<feature type="domain" description="AAA" evidence="1">
    <location>
        <begin position="18"/>
        <end position="152"/>
    </location>
</feature>
<evidence type="ECO:0000313" key="4">
    <source>
        <dbReference type="Proteomes" id="UP000004947"/>
    </source>
</evidence>
<dbReference type="AlphaFoldDB" id="A6DN29"/>
<protein>
    <recommendedName>
        <fullName evidence="5">AAA family ATPase</fullName>
    </recommendedName>
</protein>
<dbReference type="RefSeq" id="WP_007279272.1">
    <property type="nucleotide sequence ID" value="NZ_ABCK01000012.1"/>
</dbReference>
<dbReference type="Pfam" id="PF13635">
    <property type="entry name" value="DUF4143"/>
    <property type="match status" value="1"/>
</dbReference>
<dbReference type="InterPro" id="IPR027417">
    <property type="entry name" value="P-loop_NTPase"/>
</dbReference>
<dbReference type="OrthoDB" id="9801840at2"/>
<keyword evidence="4" id="KW-1185">Reference proteome</keyword>
<dbReference type="InterPro" id="IPR041682">
    <property type="entry name" value="AAA_14"/>
</dbReference>
<dbReference type="eggNOG" id="COG1373">
    <property type="taxonomic scope" value="Bacteria"/>
</dbReference>
<evidence type="ECO:0000259" key="1">
    <source>
        <dbReference type="Pfam" id="PF13173"/>
    </source>
</evidence>
<accession>A6DN29</accession>
<feature type="domain" description="DUF4143" evidence="2">
    <location>
        <begin position="228"/>
        <end position="394"/>
    </location>
</feature>
<name>A6DN29_9BACT</name>
<dbReference type="STRING" id="313628.LNTAR_07469"/>